<evidence type="ECO:0000313" key="2">
    <source>
        <dbReference type="Proteomes" id="UP001595191"/>
    </source>
</evidence>
<organism evidence="1 2">
    <name type="scientific">Meishania litoralis</name>
    <dbReference type="NCBI Taxonomy" id="3434685"/>
    <lineage>
        <taxon>Bacteria</taxon>
        <taxon>Pseudomonadati</taxon>
        <taxon>Bacteroidota</taxon>
        <taxon>Flavobacteriia</taxon>
        <taxon>Flavobacteriales</taxon>
        <taxon>Flavobacteriaceae</taxon>
        <taxon>Meishania</taxon>
    </lineage>
</organism>
<protein>
    <submittedName>
        <fullName evidence="1">Uncharacterized protein</fullName>
    </submittedName>
</protein>
<dbReference type="Proteomes" id="UP001595191">
    <property type="component" value="Unassembled WGS sequence"/>
</dbReference>
<proteinExistence type="predicted"/>
<evidence type="ECO:0000313" key="1">
    <source>
        <dbReference type="EMBL" id="MFH6603760.1"/>
    </source>
</evidence>
<dbReference type="EMBL" id="JBHFPV010000002">
    <property type="protein sequence ID" value="MFH6603760.1"/>
    <property type="molecule type" value="Genomic_DNA"/>
</dbReference>
<comment type="caution">
    <text evidence="1">The sequence shown here is derived from an EMBL/GenBank/DDBJ whole genome shotgun (WGS) entry which is preliminary data.</text>
</comment>
<gene>
    <name evidence="1" type="ORF">ACEZ3G_09760</name>
</gene>
<name>A0ACC7LL42_9FLAO</name>
<reference evidence="1" key="1">
    <citation type="submission" date="2024-09" db="EMBL/GenBank/DDBJ databases">
        <authorList>
            <person name="Liu J."/>
        </authorList>
    </citation>
    <scope>NUCLEOTIDE SEQUENCE</scope>
    <source>
        <strain evidence="1">NBU2967</strain>
    </source>
</reference>
<keyword evidence="2" id="KW-1185">Reference proteome</keyword>
<sequence>MNTRKILFALMASFALLAASCTPNTAEDDLYDNGVDKTKIPSQKD</sequence>
<accession>A0ACC7LL42</accession>